<evidence type="ECO:0000256" key="13">
    <source>
        <dbReference type="RuleBase" id="RU000590"/>
    </source>
</evidence>
<dbReference type="Proteomes" id="UP000051934">
    <property type="component" value="Unassembled WGS sequence"/>
</dbReference>
<evidence type="ECO:0000313" key="16">
    <source>
        <dbReference type="Proteomes" id="UP000051934"/>
    </source>
</evidence>
<dbReference type="PANTHER" id="PTHR43226">
    <property type="entry name" value="XAA-PRO AMINOPEPTIDASE 3"/>
    <property type="match status" value="1"/>
</dbReference>
<evidence type="ECO:0000256" key="2">
    <source>
        <dbReference type="ARBA" id="ARBA00001936"/>
    </source>
</evidence>
<evidence type="ECO:0000256" key="8">
    <source>
        <dbReference type="ARBA" id="ARBA00023049"/>
    </source>
</evidence>
<keyword evidence="15" id="KW-0031">Aminopeptidase</keyword>
<dbReference type="SUPFAM" id="SSF55920">
    <property type="entry name" value="Creatinase/aminopeptidase"/>
    <property type="match status" value="1"/>
</dbReference>
<evidence type="ECO:0000256" key="6">
    <source>
        <dbReference type="ARBA" id="ARBA00022723"/>
    </source>
</evidence>
<dbReference type="GO" id="GO:0005829">
    <property type="term" value="C:cytosol"/>
    <property type="evidence" value="ECO:0007669"/>
    <property type="project" value="TreeGrafter"/>
</dbReference>
<dbReference type="Gene3D" id="3.90.230.10">
    <property type="entry name" value="Creatinase/methionine aminopeptidase superfamily"/>
    <property type="match status" value="1"/>
</dbReference>
<comment type="cofactor">
    <cofactor evidence="2">
        <name>Mn(2+)</name>
        <dbReference type="ChEBI" id="CHEBI:29035"/>
    </cofactor>
</comment>
<accession>A0A0R2SBB2</accession>
<dbReference type="PANTHER" id="PTHR43226:SF4">
    <property type="entry name" value="XAA-PRO AMINOPEPTIDASE 3"/>
    <property type="match status" value="1"/>
</dbReference>
<dbReference type="InterPro" id="IPR001131">
    <property type="entry name" value="Peptidase_M24B_aminopep-P_CS"/>
</dbReference>
<organism evidence="15 16">
    <name type="scientific">OM182 bacterium BACL3 MAG-120507-bin80</name>
    <dbReference type="NCBI Taxonomy" id="1655577"/>
    <lineage>
        <taxon>Bacteria</taxon>
        <taxon>Pseudomonadati</taxon>
        <taxon>Pseudomonadota</taxon>
        <taxon>Gammaproteobacteria</taxon>
        <taxon>OMG group</taxon>
        <taxon>OM182 clade</taxon>
    </lineage>
</organism>
<reference evidence="15 16" key="1">
    <citation type="submission" date="2015-10" db="EMBL/GenBank/DDBJ databases">
        <title>Metagenome-Assembled Genomes uncover a global brackish microbiome.</title>
        <authorList>
            <person name="Hugerth L.W."/>
            <person name="Larsson J."/>
            <person name="Alneberg J."/>
            <person name="Lindh M.V."/>
            <person name="Legrand C."/>
            <person name="Pinhassi J."/>
            <person name="Andersson A.F."/>
        </authorList>
    </citation>
    <scope>NUCLEOTIDE SEQUENCE [LARGE SCALE GENOMIC DNA]</scope>
    <source>
        <strain evidence="15">BACL4 MAG-120507-bin80</strain>
    </source>
</reference>
<dbReference type="InterPro" id="IPR052433">
    <property type="entry name" value="X-Pro_dipept-like"/>
</dbReference>
<sequence length="444" mass="49853">MNQDNREYQQRRKELMAQMEPNSIALIAAAPARTRSNDTEYYYRQNSDFYYLTGFDEQDALLALIPGRKQGEVVLFCQEKDKVKELWTGVLMGPEAALSALSLDDAFPIADIDDILPGLIEGRERVYYSMGHDSRFDERVMDWVKVIRAKAKLGAQPPGEFLVLDHLLHELRLIKSKHEIELMQRAAEISAEGHRQAMAVCAPGVHEYTLEAELNYAFTRGGSRAPAYNSIVAAGENACILHYDRNDAEVKDGDLILIDAGCEYKYYASDITRTFPANGTFNPQQRAIYELVLKAQDAAIDAVQPGAPWDAPHNASVRVITQGLIKLGLIEGTLAKAIKAEAYRDFYMHRVGHWIGIDVHDVGDYKIDEKWRLLEPGMVTTIEPGIYIAPDNKRVPKKWRGIGVRIEDDVLVTKNGNRVLTTGMPKTVAEIETFMALAKQKRAA</sequence>
<evidence type="ECO:0000256" key="3">
    <source>
        <dbReference type="ARBA" id="ARBA00008766"/>
    </source>
</evidence>
<evidence type="ECO:0000256" key="5">
    <source>
        <dbReference type="ARBA" id="ARBA00022670"/>
    </source>
</evidence>
<evidence type="ECO:0000259" key="14">
    <source>
        <dbReference type="SMART" id="SM01011"/>
    </source>
</evidence>
<evidence type="ECO:0000313" key="15">
    <source>
        <dbReference type="EMBL" id="KRO72054.1"/>
    </source>
</evidence>
<dbReference type="SUPFAM" id="SSF53092">
    <property type="entry name" value="Creatinase/prolidase N-terminal domain"/>
    <property type="match status" value="1"/>
</dbReference>
<dbReference type="Pfam" id="PF00557">
    <property type="entry name" value="Peptidase_M24"/>
    <property type="match status" value="1"/>
</dbReference>
<dbReference type="InterPro" id="IPR000994">
    <property type="entry name" value="Pept_M24"/>
</dbReference>
<evidence type="ECO:0000256" key="7">
    <source>
        <dbReference type="ARBA" id="ARBA00022801"/>
    </source>
</evidence>
<keyword evidence="8" id="KW-0482">Metalloprotease</keyword>
<dbReference type="GO" id="GO:0030145">
    <property type="term" value="F:manganese ion binding"/>
    <property type="evidence" value="ECO:0007669"/>
    <property type="project" value="InterPro"/>
</dbReference>
<dbReference type="EC" id="3.4.11.9" evidence="4"/>
<dbReference type="CDD" id="cd01087">
    <property type="entry name" value="Prolidase"/>
    <property type="match status" value="1"/>
</dbReference>
<proteinExistence type="inferred from homology"/>
<keyword evidence="6 13" id="KW-0479">Metal-binding</keyword>
<evidence type="ECO:0000256" key="11">
    <source>
        <dbReference type="ARBA" id="ARBA00075356"/>
    </source>
</evidence>
<name>A0A0R2SBB2_9GAMM</name>
<dbReference type="SMART" id="SM01011">
    <property type="entry name" value="AMP_N"/>
    <property type="match status" value="1"/>
</dbReference>
<evidence type="ECO:0000256" key="1">
    <source>
        <dbReference type="ARBA" id="ARBA00001424"/>
    </source>
</evidence>
<dbReference type="PROSITE" id="PS00491">
    <property type="entry name" value="PROLINE_PEPTIDASE"/>
    <property type="match status" value="1"/>
</dbReference>
<feature type="domain" description="Aminopeptidase P N-terminal" evidence="14">
    <location>
        <begin position="3"/>
        <end position="137"/>
    </location>
</feature>
<keyword evidence="7" id="KW-0378">Hydrolase</keyword>
<protein>
    <recommendedName>
        <fullName evidence="10">Xaa-Pro aminopeptidase</fullName>
        <ecNumber evidence="4">3.4.11.9</ecNumber>
    </recommendedName>
    <alternativeName>
        <fullName evidence="11">Aminopeptidase P II</fullName>
    </alternativeName>
    <alternativeName>
        <fullName evidence="12">X-Pro aminopeptidase</fullName>
    </alternativeName>
</protein>
<dbReference type="Pfam" id="PF05195">
    <property type="entry name" value="AMP_N"/>
    <property type="match status" value="1"/>
</dbReference>
<evidence type="ECO:0000256" key="9">
    <source>
        <dbReference type="ARBA" id="ARBA00023211"/>
    </source>
</evidence>
<dbReference type="FunFam" id="3.90.230.10:FF:000002">
    <property type="entry name" value="Xaa-Pro aminopeptidase 3"/>
    <property type="match status" value="1"/>
</dbReference>
<comment type="caution">
    <text evidence="15">The sequence shown here is derived from an EMBL/GenBank/DDBJ whole genome shotgun (WGS) entry which is preliminary data.</text>
</comment>
<dbReference type="InterPro" id="IPR036005">
    <property type="entry name" value="Creatinase/aminopeptidase-like"/>
</dbReference>
<evidence type="ECO:0000256" key="4">
    <source>
        <dbReference type="ARBA" id="ARBA00012574"/>
    </source>
</evidence>
<dbReference type="InterPro" id="IPR029149">
    <property type="entry name" value="Creatin/AminoP/Spt16_N"/>
</dbReference>
<dbReference type="Gene3D" id="3.40.350.10">
    <property type="entry name" value="Creatinase/prolidase N-terminal domain"/>
    <property type="match status" value="1"/>
</dbReference>
<evidence type="ECO:0000256" key="12">
    <source>
        <dbReference type="ARBA" id="ARBA00081411"/>
    </source>
</evidence>
<dbReference type="InterPro" id="IPR007865">
    <property type="entry name" value="Aminopep_P_N"/>
</dbReference>
<dbReference type="AlphaFoldDB" id="A0A0R2SBB2"/>
<comment type="catalytic activity">
    <reaction evidence="1">
        <text>Release of any N-terminal amino acid, including proline, that is linked to proline, even from a dipeptide or tripeptide.</text>
        <dbReference type="EC" id="3.4.11.9"/>
    </reaction>
</comment>
<comment type="similarity">
    <text evidence="3 13">Belongs to the peptidase M24B family.</text>
</comment>
<keyword evidence="9" id="KW-0464">Manganese</keyword>
<evidence type="ECO:0000256" key="10">
    <source>
        <dbReference type="ARBA" id="ARBA00069363"/>
    </source>
</evidence>
<dbReference type="GO" id="GO:0006508">
    <property type="term" value="P:proteolysis"/>
    <property type="evidence" value="ECO:0007669"/>
    <property type="project" value="UniProtKB-KW"/>
</dbReference>
<gene>
    <name evidence="15" type="ORF">ABR69_08490</name>
</gene>
<dbReference type="EMBL" id="LIBB01000103">
    <property type="protein sequence ID" value="KRO72054.1"/>
    <property type="molecule type" value="Genomic_DNA"/>
</dbReference>
<dbReference type="NCBIfam" id="NF008131">
    <property type="entry name" value="PRK10879.1"/>
    <property type="match status" value="1"/>
</dbReference>
<dbReference type="GO" id="GO:0070006">
    <property type="term" value="F:metalloaminopeptidase activity"/>
    <property type="evidence" value="ECO:0007669"/>
    <property type="project" value="InterPro"/>
</dbReference>
<keyword evidence="5" id="KW-0645">Protease</keyword>